<proteinExistence type="predicted"/>
<keyword evidence="3" id="KW-1185">Reference proteome</keyword>
<protein>
    <submittedName>
        <fullName evidence="2">Uncharacterized protein</fullName>
    </submittedName>
</protein>
<evidence type="ECO:0000313" key="2">
    <source>
        <dbReference type="EMBL" id="KAJ4458902.1"/>
    </source>
</evidence>
<evidence type="ECO:0000256" key="1">
    <source>
        <dbReference type="SAM" id="MobiDB-lite"/>
    </source>
</evidence>
<feature type="region of interest" description="Disordered" evidence="1">
    <location>
        <begin position="33"/>
        <end position="125"/>
    </location>
</feature>
<gene>
    <name evidence="2" type="ORF">PAPYR_5173</name>
</gene>
<reference evidence="2" key="1">
    <citation type="journal article" date="2022" name="bioRxiv">
        <title>Genomics of Preaxostyla Flagellates Illuminates Evolutionary Transitions and the Path Towards Mitochondrial Loss.</title>
        <authorList>
            <person name="Novak L.V.F."/>
            <person name="Treitli S.C."/>
            <person name="Pyrih J."/>
            <person name="Halakuc P."/>
            <person name="Pipaliya S.V."/>
            <person name="Vacek V."/>
            <person name="Brzon O."/>
            <person name="Soukal P."/>
            <person name="Eme L."/>
            <person name="Dacks J.B."/>
            <person name="Karnkowska A."/>
            <person name="Elias M."/>
            <person name="Hampl V."/>
        </authorList>
    </citation>
    <scope>NUCLEOTIDE SEQUENCE</scope>
    <source>
        <strain evidence="2">RCP-MX</strain>
    </source>
</reference>
<comment type="caution">
    <text evidence="2">The sequence shown here is derived from an EMBL/GenBank/DDBJ whole genome shotgun (WGS) entry which is preliminary data.</text>
</comment>
<dbReference type="EMBL" id="JAPMOS010000024">
    <property type="protein sequence ID" value="KAJ4458902.1"/>
    <property type="molecule type" value="Genomic_DNA"/>
</dbReference>
<feature type="region of interest" description="Disordered" evidence="1">
    <location>
        <begin position="206"/>
        <end position="447"/>
    </location>
</feature>
<accession>A0ABQ8UKF2</accession>
<feature type="compositionally biased region" description="Low complexity" evidence="1">
    <location>
        <begin position="382"/>
        <end position="393"/>
    </location>
</feature>
<feature type="compositionally biased region" description="Low complexity" evidence="1">
    <location>
        <begin position="344"/>
        <end position="357"/>
    </location>
</feature>
<sequence length="587" mass="61068">MSDNDPLRDIQSLPPSAIAELYRRAAWLLPEDLQSPRMPSGCSPNREGIPTTPPKDGGLLQMMTLQSSPLAAHSPESVQSGLLVPSPEEPPAPVDLQEPAEPDSERLRPAIHPAIGPRGRDATTPHSLHSRCVALPPAGSHYPLFLGADITCPQPTLFGPGHHVGGSLPIATNITNLPRGGYLLRGLRHPLPFGSYHPVTLTPIPWPQTRHPSSPRDDPLPPLHAATLINPPTAPVRTPRGPNTATCRLTRPVLVLNIGGRSTSSCPGPRRRRPPHPHPGVDRRRWSGGEAQPSPAAPIPGTAPGFEPHTHPTMLALSSTASSPPKQPDSGAGGTPLDSPPSTPTSATSPPALSPPRSSRRHTLAAPLVLPGDGELPQDVCGSPPGGTSASSSRVAFTPPVSPTASMSTVISSASRLTQMTSPAAFGGPAGRPPAAHTPGSRIPVPRGSTLLAHRSRTPELMAIPPHRGAPVNVPAGGTGGVMPPPPPPPGPVAVAQTAPLPTGQQRCVPSAHTSRTRGIVIAHLHATPATTTTHTANHSSRTATHIFHPPIVRTATITHTHTANPPSSTAIRPQLALIPECRRRPA</sequence>
<feature type="compositionally biased region" description="Polar residues" evidence="1">
    <location>
        <begin position="403"/>
        <end position="422"/>
    </location>
</feature>
<name>A0ABQ8UKF2_9EUKA</name>
<dbReference type="Proteomes" id="UP001141327">
    <property type="component" value="Unassembled WGS sequence"/>
</dbReference>
<organism evidence="2 3">
    <name type="scientific">Paratrimastix pyriformis</name>
    <dbReference type="NCBI Taxonomy" id="342808"/>
    <lineage>
        <taxon>Eukaryota</taxon>
        <taxon>Metamonada</taxon>
        <taxon>Preaxostyla</taxon>
        <taxon>Paratrimastigidae</taxon>
        <taxon>Paratrimastix</taxon>
    </lineage>
</organism>
<feature type="compositionally biased region" description="Low complexity" evidence="1">
    <location>
        <begin position="423"/>
        <end position="440"/>
    </location>
</feature>
<evidence type="ECO:0000313" key="3">
    <source>
        <dbReference type="Proteomes" id="UP001141327"/>
    </source>
</evidence>